<dbReference type="SUPFAM" id="SSF53067">
    <property type="entry name" value="Actin-like ATPase domain"/>
    <property type="match status" value="1"/>
</dbReference>
<protein>
    <submittedName>
        <fullName evidence="3">N-methylhydantoinase A/oxoprolinase/acetone carboxylase, beta subunit</fullName>
    </submittedName>
</protein>
<dbReference type="InterPro" id="IPR008040">
    <property type="entry name" value="Hydant_A_N"/>
</dbReference>
<feature type="domain" description="Hydantoinase A/oxoprolinase" evidence="1">
    <location>
        <begin position="192"/>
        <end position="331"/>
    </location>
</feature>
<accession>A0A1T4VW87</accession>
<reference evidence="3 4" key="1">
    <citation type="submission" date="2017-02" db="EMBL/GenBank/DDBJ databases">
        <authorList>
            <person name="Peterson S.W."/>
        </authorList>
    </citation>
    <scope>NUCLEOTIDE SEQUENCE [LARGE SCALE GENOMIC DNA]</scope>
    <source>
        <strain evidence="3 4">ATCC 49788</strain>
    </source>
</reference>
<dbReference type="InterPro" id="IPR045079">
    <property type="entry name" value="Oxoprolinase-like"/>
</dbReference>
<dbReference type="RefSeq" id="WP_078920921.1">
    <property type="nucleotide sequence ID" value="NZ_FUYB01000002.1"/>
</dbReference>
<name>A0A1T4VW87_9GAMM</name>
<evidence type="ECO:0000313" key="4">
    <source>
        <dbReference type="Proteomes" id="UP000190460"/>
    </source>
</evidence>
<evidence type="ECO:0000313" key="3">
    <source>
        <dbReference type="EMBL" id="SKA69254.1"/>
    </source>
</evidence>
<dbReference type="InterPro" id="IPR002821">
    <property type="entry name" value="Hydantoinase_A"/>
</dbReference>
<dbReference type="PANTHER" id="PTHR11365">
    <property type="entry name" value="5-OXOPROLINASE RELATED"/>
    <property type="match status" value="1"/>
</dbReference>
<dbReference type="Pfam" id="PF05378">
    <property type="entry name" value="Hydant_A_N"/>
    <property type="match status" value="1"/>
</dbReference>
<dbReference type="Pfam" id="PF01968">
    <property type="entry name" value="Hydantoinase_A"/>
    <property type="match status" value="1"/>
</dbReference>
<dbReference type="AlphaFoldDB" id="A0A1T4VW87"/>
<dbReference type="STRING" id="92487.SAMN02745130_00412"/>
<feature type="domain" description="Hydantoinase/oxoprolinase N-terminal" evidence="2">
    <location>
        <begin position="6"/>
        <end position="172"/>
    </location>
</feature>
<gene>
    <name evidence="3" type="ORF">SAMN02745130_00412</name>
</gene>
<proteinExistence type="predicted"/>
<dbReference type="EMBL" id="FUYB01000002">
    <property type="protein sequence ID" value="SKA69254.1"/>
    <property type="molecule type" value="Genomic_DNA"/>
</dbReference>
<dbReference type="GO" id="GO:0017168">
    <property type="term" value="F:5-oxoprolinase (ATP-hydrolyzing) activity"/>
    <property type="evidence" value="ECO:0007669"/>
    <property type="project" value="TreeGrafter"/>
</dbReference>
<dbReference type="Proteomes" id="UP000190460">
    <property type="component" value="Unassembled WGS sequence"/>
</dbReference>
<dbReference type="GO" id="GO:0006749">
    <property type="term" value="P:glutathione metabolic process"/>
    <property type="evidence" value="ECO:0007669"/>
    <property type="project" value="TreeGrafter"/>
</dbReference>
<dbReference type="OrthoDB" id="9768323at2"/>
<sequence length="667" mass="69963">MSAFNIGIDTGGTYTDAVVMDTRERKMLASAKALTTRGDLSLGVLEALQRVLAASRGQLDPQQIGLVSLSTTLATNALVEGKGSAIAVILLGFDDTMLERTELKTALPAAKVLRIAGGHQYDGSELAALDETSLLAELEVLADSVEAYAVAGVYSVRNASHERRVQALIQQHTGCPVTASCDLSEALNGPRRALTAAFNARIIAMIVALIHAVQTALQAHGILAPLMVVKGDGSLATAAAVMEKPIETILSGPAASVIGANFISGLKDFIISDIGGTTTDVAIVCKGWPALNEKGARVGLHRTMVKAIDMRTIGLGGDSEVAVDPQGKVSLQANRVVPVSLIGARWPSVAKALQTALSQGMGLGIATLFLLRPEGFDPSQDPSDLTKAEKSLLAALGEEPLPWTQVVSSVSDRRRVLRFVERGLVQLAGFTPSDAAHVLGRQAQWSKEVAELACLMIGRSYGKISYNEAKREAECQAFAQEIFEVMVAKSVHVLLESLAGCSFAVNDPLVSLVARGHSRLNHLQVSLQPSLPLVAVGGPAPVFYGEVGQRLGVETLIPTGSEVANAIGAAMGLIRVQAVVSVGLREQGGFTLHHGSEPLIFIDASQALAEAERLARQAAEIKAQQMAGQVLETKLQIERLDIPGLSGDLGLISASLTAECLARPLGA</sequence>
<dbReference type="PANTHER" id="PTHR11365:SF2">
    <property type="entry name" value="5-OXOPROLINASE"/>
    <property type="match status" value="1"/>
</dbReference>
<evidence type="ECO:0000259" key="1">
    <source>
        <dbReference type="Pfam" id="PF01968"/>
    </source>
</evidence>
<organism evidence="3 4">
    <name type="scientific">Thiothrix eikelboomii</name>
    <dbReference type="NCBI Taxonomy" id="92487"/>
    <lineage>
        <taxon>Bacteria</taxon>
        <taxon>Pseudomonadati</taxon>
        <taxon>Pseudomonadota</taxon>
        <taxon>Gammaproteobacteria</taxon>
        <taxon>Thiotrichales</taxon>
        <taxon>Thiotrichaceae</taxon>
        <taxon>Thiothrix</taxon>
    </lineage>
</organism>
<keyword evidence="4" id="KW-1185">Reference proteome</keyword>
<dbReference type="GO" id="GO:0005829">
    <property type="term" value="C:cytosol"/>
    <property type="evidence" value="ECO:0007669"/>
    <property type="project" value="TreeGrafter"/>
</dbReference>
<evidence type="ECO:0000259" key="2">
    <source>
        <dbReference type="Pfam" id="PF05378"/>
    </source>
</evidence>
<dbReference type="InterPro" id="IPR043129">
    <property type="entry name" value="ATPase_NBD"/>
</dbReference>